<dbReference type="PRINTS" id="PR00937">
    <property type="entry name" value="TBOX"/>
</dbReference>
<comment type="subcellular location">
    <subcellularLocation>
        <location evidence="1 6">Nucleus</location>
    </subcellularLocation>
</comment>
<dbReference type="GO" id="GO:0005634">
    <property type="term" value="C:nucleus"/>
    <property type="evidence" value="ECO:0007669"/>
    <property type="project" value="UniProtKB-SubCell"/>
</dbReference>
<keyword evidence="5 6" id="KW-0539">Nucleus</keyword>
<organism evidence="9 10">
    <name type="scientific">Pinctada imbricata</name>
    <name type="common">Atlantic pearl-oyster</name>
    <name type="synonym">Pinctada martensii</name>
    <dbReference type="NCBI Taxonomy" id="66713"/>
    <lineage>
        <taxon>Eukaryota</taxon>
        <taxon>Metazoa</taxon>
        <taxon>Spiralia</taxon>
        <taxon>Lophotrochozoa</taxon>
        <taxon>Mollusca</taxon>
        <taxon>Bivalvia</taxon>
        <taxon>Autobranchia</taxon>
        <taxon>Pteriomorphia</taxon>
        <taxon>Pterioida</taxon>
        <taxon>Pterioidea</taxon>
        <taxon>Pteriidae</taxon>
        <taxon>Pinctada</taxon>
    </lineage>
</organism>
<reference evidence="9" key="1">
    <citation type="submission" date="2019-08" db="EMBL/GenBank/DDBJ databases">
        <title>The improved chromosome-level genome for the pearl oyster Pinctada fucata martensii using PacBio sequencing and Hi-C.</title>
        <authorList>
            <person name="Zheng Z."/>
        </authorList>
    </citation>
    <scope>NUCLEOTIDE SEQUENCE</scope>
    <source>
        <strain evidence="9">ZZ-2019</strain>
        <tissue evidence="9">Adductor muscle</tissue>
    </source>
</reference>
<dbReference type="GO" id="GO:0001708">
    <property type="term" value="P:cell fate specification"/>
    <property type="evidence" value="ECO:0007669"/>
    <property type="project" value="TreeGrafter"/>
</dbReference>
<dbReference type="CDD" id="cd20193">
    <property type="entry name" value="T-box_TBX20-like"/>
    <property type="match status" value="1"/>
</dbReference>
<accession>A0AA88XRM0</accession>
<evidence type="ECO:0000256" key="2">
    <source>
        <dbReference type="ARBA" id="ARBA00023015"/>
    </source>
</evidence>
<keyword evidence="2" id="KW-0805">Transcription regulation</keyword>
<dbReference type="InterPro" id="IPR018186">
    <property type="entry name" value="TF_T-box_CS"/>
</dbReference>
<evidence type="ECO:0000256" key="6">
    <source>
        <dbReference type="PROSITE-ProRule" id="PRU00201"/>
    </source>
</evidence>
<feature type="compositionally biased region" description="Polar residues" evidence="7">
    <location>
        <begin position="33"/>
        <end position="45"/>
    </location>
</feature>
<dbReference type="GO" id="GO:0048731">
    <property type="term" value="P:system development"/>
    <property type="evidence" value="ECO:0007669"/>
    <property type="project" value="UniProtKB-ARBA"/>
</dbReference>
<dbReference type="PANTHER" id="PTHR11267:SF190">
    <property type="entry name" value="T-BOX TRANSCRIPTION FACTOR TBX20"/>
    <property type="match status" value="1"/>
</dbReference>
<dbReference type="SUPFAM" id="SSF49417">
    <property type="entry name" value="p53-like transcription factors"/>
    <property type="match status" value="1"/>
</dbReference>
<feature type="compositionally biased region" description="Low complexity" evidence="7">
    <location>
        <begin position="80"/>
        <end position="93"/>
    </location>
</feature>
<dbReference type="InterPro" id="IPR008967">
    <property type="entry name" value="p53-like_TF_DNA-bd_sf"/>
</dbReference>
<proteinExistence type="predicted"/>
<dbReference type="PANTHER" id="PTHR11267">
    <property type="entry name" value="T-BOX PROTEIN-RELATED"/>
    <property type="match status" value="1"/>
</dbReference>
<dbReference type="FunFam" id="2.60.40.820:FF:000008">
    <property type="entry name" value="T-box transcription factor TBX20"/>
    <property type="match status" value="1"/>
</dbReference>
<keyword evidence="10" id="KW-1185">Reference proteome</keyword>
<dbReference type="InterPro" id="IPR001699">
    <property type="entry name" value="TF_T-box"/>
</dbReference>
<dbReference type="SMART" id="SM00425">
    <property type="entry name" value="TBOX"/>
    <property type="match status" value="1"/>
</dbReference>
<evidence type="ECO:0000256" key="5">
    <source>
        <dbReference type="ARBA" id="ARBA00023242"/>
    </source>
</evidence>
<comment type="caution">
    <text evidence="9">The sequence shown here is derived from an EMBL/GenBank/DDBJ whole genome shotgun (WGS) entry which is preliminary data.</text>
</comment>
<keyword evidence="3 6" id="KW-0238">DNA-binding</keyword>
<dbReference type="EMBL" id="VSWD01000012">
    <property type="protein sequence ID" value="KAK3086242.1"/>
    <property type="molecule type" value="Genomic_DNA"/>
</dbReference>
<keyword evidence="4" id="KW-0804">Transcription</keyword>
<name>A0AA88XRM0_PINIB</name>
<dbReference type="Proteomes" id="UP001186944">
    <property type="component" value="Unassembled WGS sequence"/>
</dbReference>
<evidence type="ECO:0000256" key="3">
    <source>
        <dbReference type="ARBA" id="ARBA00023125"/>
    </source>
</evidence>
<dbReference type="InterPro" id="IPR036960">
    <property type="entry name" value="T-box_sf"/>
</dbReference>
<feature type="domain" description="T-box" evidence="8">
    <location>
        <begin position="121"/>
        <end position="306"/>
    </location>
</feature>
<sequence length="436" mass="49065">MEERVPSPEGSPKQILSRKANAFSIDAILGHPSPQSCDMAQAQTTRTHEVPTTPPQADSPPQIQVSDDGVTEEYFSARHPSPTLSSPALSTPTSSPPLTPSPEVKVEEVYTGDLPDVKCRLETRDLWEKFNELGTEMIITKSGRRMFPTLRVSFSGLEPEAQYIVAMDIVPVDNKRYRYAYHRSSWLVAGKADPPQPARLCIHPDVPFSGQQLQKQTISFEKLKLTNNMMDKSGHIILNSMHKYQPRIHLIKKSDSTPNPLTSLESEEHRTFLFSETKFIAVTAYQNQLITKLKIDSNPFAKGFRDSSRLSDIERETMETLMHSHSYLRGPLSMVSDEMAKHREALLARGIADPALALSLLHGSNLIAAAPPQPQHERQLQSPFPVVYPFSGSPNGDPELLRHHMLKSMSMAGPVPPQYYRYHPYMNSHKFRQHDI</sequence>
<gene>
    <name evidence="9" type="ORF">FSP39_015693</name>
</gene>
<dbReference type="PROSITE" id="PS50252">
    <property type="entry name" value="TBOX_3"/>
    <property type="match status" value="1"/>
</dbReference>
<dbReference type="GO" id="GO:0000978">
    <property type="term" value="F:RNA polymerase II cis-regulatory region sequence-specific DNA binding"/>
    <property type="evidence" value="ECO:0007669"/>
    <property type="project" value="InterPro"/>
</dbReference>
<dbReference type="GO" id="GO:0000981">
    <property type="term" value="F:DNA-binding transcription factor activity, RNA polymerase II-specific"/>
    <property type="evidence" value="ECO:0007669"/>
    <property type="project" value="TreeGrafter"/>
</dbReference>
<dbReference type="GO" id="GO:0045893">
    <property type="term" value="P:positive regulation of DNA-templated transcription"/>
    <property type="evidence" value="ECO:0007669"/>
    <property type="project" value="InterPro"/>
</dbReference>
<dbReference type="Gene3D" id="2.60.40.820">
    <property type="entry name" value="Transcription factor, T-box"/>
    <property type="match status" value="1"/>
</dbReference>
<evidence type="ECO:0000256" key="4">
    <source>
        <dbReference type="ARBA" id="ARBA00023163"/>
    </source>
</evidence>
<evidence type="ECO:0000259" key="8">
    <source>
        <dbReference type="PROSITE" id="PS50252"/>
    </source>
</evidence>
<dbReference type="Pfam" id="PF00907">
    <property type="entry name" value="T-box"/>
    <property type="match status" value="1"/>
</dbReference>
<evidence type="ECO:0000313" key="9">
    <source>
        <dbReference type="EMBL" id="KAK3086242.1"/>
    </source>
</evidence>
<dbReference type="GO" id="GO:0000785">
    <property type="term" value="C:chromatin"/>
    <property type="evidence" value="ECO:0007669"/>
    <property type="project" value="TreeGrafter"/>
</dbReference>
<protein>
    <recommendedName>
        <fullName evidence="8">T-box domain-containing protein</fullName>
    </recommendedName>
</protein>
<dbReference type="AlphaFoldDB" id="A0AA88XRM0"/>
<feature type="region of interest" description="Disordered" evidence="7">
    <location>
        <begin position="28"/>
        <end position="65"/>
    </location>
</feature>
<comment type="caution">
    <text evidence="6">Lacks conserved residue(s) required for the propagation of feature annotation.</text>
</comment>
<evidence type="ECO:0000313" key="10">
    <source>
        <dbReference type="Proteomes" id="UP001186944"/>
    </source>
</evidence>
<dbReference type="PROSITE" id="PS01283">
    <property type="entry name" value="TBOX_1"/>
    <property type="match status" value="1"/>
</dbReference>
<evidence type="ECO:0000256" key="7">
    <source>
        <dbReference type="SAM" id="MobiDB-lite"/>
    </source>
</evidence>
<feature type="region of interest" description="Disordered" evidence="7">
    <location>
        <begin position="77"/>
        <end position="103"/>
    </location>
</feature>
<dbReference type="InterPro" id="IPR046360">
    <property type="entry name" value="T-box_DNA-bd"/>
</dbReference>
<evidence type="ECO:0000256" key="1">
    <source>
        <dbReference type="ARBA" id="ARBA00004123"/>
    </source>
</evidence>